<sequence length="260" mass="28094">MSGGERTYDRHGADAPRVTFFARHVLGEVSQRPGQSKTARRDAFALWLAKTVASLAPFDQDAVLESLDRARLTTDDLILHCVPFAAGLLGQRWMCNELGFAQVTVGSARLFGLCHLRNPDWPASTAPEEGLSILLATLDVEDHMIGTAVLAYRLRRIGHSVRIKTRASAEDLLELLDVGSFDGLLLSCAQIRSLENIGEAVKQLRSRGCIQVPIVLGGAVLHEADGIKEKTGVTLATNDINAALSLIGRSAEHALPRVAE</sequence>
<dbReference type="EMBL" id="FXYF01000001">
    <property type="protein sequence ID" value="SMX31790.1"/>
    <property type="molecule type" value="Genomic_DNA"/>
</dbReference>
<organism evidence="2 3">
    <name type="scientific">Maliponia aquimaris</name>
    <dbReference type="NCBI Taxonomy" id="1673631"/>
    <lineage>
        <taxon>Bacteria</taxon>
        <taxon>Pseudomonadati</taxon>
        <taxon>Pseudomonadota</taxon>
        <taxon>Alphaproteobacteria</taxon>
        <taxon>Rhodobacterales</taxon>
        <taxon>Paracoccaceae</taxon>
        <taxon>Maliponia</taxon>
    </lineage>
</organism>
<keyword evidence="3" id="KW-1185">Reference proteome</keyword>
<accession>A0A238JM91</accession>
<dbReference type="Gene3D" id="3.40.50.280">
    <property type="entry name" value="Cobalamin-binding domain"/>
    <property type="match status" value="1"/>
</dbReference>
<name>A0A238JM91_9RHOB</name>
<dbReference type="InterPro" id="IPR036724">
    <property type="entry name" value="Cobalamin-bd_sf"/>
</dbReference>
<evidence type="ECO:0000313" key="3">
    <source>
        <dbReference type="Proteomes" id="UP000207598"/>
    </source>
</evidence>
<protein>
    <recommendedName>
        <fullName evidence="1">B12-binding domain-containing protein</fullName>
    </recommendedName>
</protein>
<dbReference type="AlphaFoldDB" id="A0A238JM91"/>
<gene>
    <name evidence="2" type="ORF">MAA8898_00040</name>
</gene>
<evidence type="ECO:0000313" key="2">
    <source>
        <dbReference type="EMBL" id="SMX31790.1"/>
    </source>
</evidence>
<dbReference type="SUPFAM" id="SSF52242">
    <property type="entry name" value="Cobalamin (vitamin B12)-binding domain"/>
    <property type="match status" value="1"/>
</dbReference>
<dbReference type="InterPro" id="IPR006158">
    <property type="entry name" value="Cobalamin-bd"/>
</dbReference>
<dbReference type="PROSITE" id="PS51332">
    <property type="entry name" value="B12_BINDING"/>
    <property type="match status" value="1"/>
</dbReference>
<dbReference type="Proteomes" id="UP000207598">
    <property type="component" value="Unassembled WGS sequence"/>
</dbReference>
<dbReference type="RefSeq" id="WP_176445022.1">
    <property type="nucleotide sequence ID" value="NZ_FXYF01000001.1"/>
</dbReference>
<dbReference type="GO" id="GO:0046872">
    <property type="term" value="F:metal ion binding"/>
    <property type="evidence" value="ECO:0007669"/>
    <property type="project" value="InterPro"/>
</dbReference>
<feature type="domain" description="B12-binding" evidence="1">
    <location>
        <begin position="130"/>
        <end position="257"/>
    </location>
</feature>
<evidence type="ECO:0000259" key="1">
    <source>
        <dbReference type="PROSITE" id="PS51332"/>
    </source>
</evidence>
<proteinExistence type="predicted"/>
<dbReference type="GO" id="GO:0031419">
    <property type="term" value="F:cobalamin binding"/>
    <property type="evidence" value="ECO:0007669"/>
    <property type="project" value="InterPro"/>
</dbReference>
<reference evidence="2 3" key="1">
    <citation type="submission" date="2017-05" db="EMBL/GenBank/DDBJ databases">
        <authorList>
            <person name="Song R."/>
            <person name="Chenine A.L."/>
            <person name="Ruprecht R.M."/>
        </authorList>
    </citation>
    <scope>NUCLEOTIDE SEQUENCE [LARGE SCALE GENOMIC DNA]</scope>
    <source>
        <strain evidence="2 3">CECT 8898</strain>
    </source>
</reference>